<evidence type="ECO:0000256" key="1">
    <source>
        <dbReference type="ARBA" id="ARBA00007169"/>
    </source>
</evidence>
<dbReference type="InterPro" id="IPR001031">
    <property type="entry name" value="Thioesterase"/>
</dbReference>
<dbReference type="PANTHER" id="PTHR11487:SF0">
    <property type="entry name" value="S-ACYL FATTY ACID SYNTHASE THIOESTERASE, MEDIUM CHAIN"/>
    <property type="match status" value="1"/>
</dbReference>
<dbReference type="EMBL" id="CP020569">
    <property type="protein sequence ID" value="ARF59799.1"/>
    <property type="molecule type" value="Genomic_DNA"/>
</dbReference>
<dbReference type="InterPro" id="IPR029058">
    <property type="entry name" value="AB_hydrolase_fold"/>
</dbReference>
<evidence type="ECO:0000259" key="2">
    <source>
        <dbReference type="Pfam" id="PF00975"/>
    </source>
</evidence>
<dbReference type="InterPro" id="IPR012223">
    <property type="entry name" value="TEII"/>
</dbReference>
<organism evidence="3 4">
    <name type="scientific">Streptomyces gilvosporeus</name>
    <dbReference type="NCBI Taxonomy" id="553510"/>
    <lineage>
        <taxon>Bacteria</taxon>
        <taxon>Bacillati</taxon>
        <taxon>Actinomycetota</taxon>
        <taxon>Actinomycetes</taxon>
        <taxon>Kitasatosporales</taxon>
        <taxon>Streptomycetaceae</taxon>
        <taxon>Streptomyces</taxon>
    </lineage>
</organism>
<reference evidence="3 4" key="1">
    <citation type="submission" date="2017-04" db="EMBL/GenBank/DDBJ databases">
        <title>Complete Genome Sequence of Streptomyces gilvosporeus F607, a Capable Producer of Natamycin.</title>
        <authorList>
            <person name="Zong G."/>
            <person name="Zhong C."/>
            <person name="Fu J."/>
            <person name="Qin R."/>
            <person name="Cao G."/>
        </authorList>
    </citation>
    <scope>NUCLEOTIDE SEQUENCE [LARGE SCALE GENOMIC DNA]</scope>
    <source>
        <strain evidence="3 4">F607</strain>
    </source>
</reference>
<dbReference type="Proteomes" id="UP000192726">
    <property type="component" value="Chromosome"/>
</dbReference>
<dbReference type="SUPFAM" id="SSF53474">
    <property type="entry name" value="alpha/beta-Hydrolases"/>
    <property type="match status" value="1"/>
</dbReference>
<feature type="domain" description="Thioesterase" evidence="2">
    <location>
        <begin position="2"/>
        <end position="226"/>
    </location>
</feature>
<evidence type="ECO:0000313" key="4">
    <source>
        <dbReference type="Proteomes" id="UP000192726"/>
    </source>
</evidence>
<protein>
    <submittedName>
        <fullName evidence="3">Thioesterase</fullName>
    </submittedName>
</protein>
<proteinExistence type="inferred from homology"/>
<evidence type="ECO:0000313" key="3">
    <source>
        <dbReference type="EMBL" id="ARF59799.1"/>
    </source>
</evidence>
<sequence>MRLVCFPHAGGSASYYFPMSAALSPAVEVAAVQYPGRQDRRREPRIEDIGELADRIDAELRADGDGAGLPMAFFGHSMGAVLAFEVALRVERRGERGPVRVFASGRRAPGRFRSDTVHQEPDALLIEEIRRLGGTDSRWLEDDELKAVVLPVIRSDYRAVERYRSRPDAVIDAPVTVLTGDADPHTTLEEAEAWRAHTRGDFALSTFSGGHFFLERHQAAVIDTVTEALGPYLEPR</sequence>
<dbReference type="AlphaFoldDB" id="A0A1V0U3K3"/>
<gene>
    <name evidence="3" type="ORF">B1H19_30825</name>
</gene>
<name>A0A1V0U3K3_9ACTN</name>
<dbReference type="Pfam" id="PF00975">
    <property type="entry name" value="Thioesterase"/>
    <property type="match status" value="1"/>
</dbReference>
<accession>A0A1V0U3K3</accession>
<dbReference type="Gene3D" id="3.40.50.1820">
    <property type="entry name" value="alpha/beta hydrolase"/>
    <property type="match status" value="1"/>
</dbReference>
<dbReference type="PANTHER" id="PTHR11487">
    <property type="entry name" value="THIOESTERASE"/>
    <property type="match status" value="1"/>
</dbReference>
<dbReference type="KEGG" id="sgv:B1H19_30825"/>
<keyword evidence="4" id="KW-1185">Reference proteome</keyword>
<dbReference type="OrthoDB" id="8480037at2"/>
<dbReference type="STRING" id="553510.B1H19_30825"/>
<comment type="similarity">
    <text evidence="1">Belongs to the thioesterase family.</text>
</comment>
<dbReference type="GO" id="GO:0008610">
    <property type="term" value="P:lipid biosynthetic process"/>
    <property type="evidence" value="ECO:0007669"/>
    <property type="project" value="TreeGrafter"/>
</dbReference>